<protein>
    <recommendedName>
        <fullName evidence="1">Beta-mannosidase Ig-fold domain-containing protein</fullName>
    </recommendedName>
</protein>
<dbReference type="InterPro" id="IPR036156">
    <property type="entry name" value="Beta-gal/glucu_dom_sf"/>
</dbReference>
<gene>
    <name evidence="2" type="ORF">PMF13cell1_03313</name>
</gene>
<name>A0A4P6M266_9FIRM</name>
<evidence type="ECO:0000259" key="1">
    <source>
        <dbReference type="Pfam" id="PF17753"/>
    </source>
</evidence>
<evidence type="ECO:0000313" key="3">
    <source>
        <dbReference type="Proteomes" id="UP000289794"/>
    </source>
</evidence>
<dbReference type="SUPFAM" id="SSF49303">
    <property type="entry name" value="beta-Galactosidase/glucuronidase domain"/>
    <property type="match status" value="1"/>
</dbReference>
<sequence>MLLSCAEEGVLTQGANVNEQPFALKKSIRFNVSNETREDRKLRVVWSLRENDGTVKREEGENLLSSSSVILSVPKHFEYLDPELSCCVDGDELVVTSHTYAKSVEILNDREDMILSDNYFDMDKGEKRVKIISGLPEGLKLRSVYNIR</sequence>
<dbReference type="InterPro" id="IPR013783">
    <property type="entry name" value="Ig-like_fold"/>
</dbReference>
<dbReference type="AlphaFoldDB" id="A0A4P6M266"/>
<dbReference type="EMBL" id="CP035945">
    <property type="protein sequence ID" value="QBE97750.1"/>
    <property type="molecule type" value="Genomic_DNA"/>
</dbReference>
<dbReference type="InterPro" id="IPR041625">
    <property type="entry name" value="Beta-mannosidase_Ig"/>
</dbReference>
<dbReference type="Proteomes" id="UP000289794">
    <property type="component" value="Chromosome"/>
</dbReference>
<dbReference type="Pfam" id="PF17753">
    <property type="entry name" value="Ig_mannosidase"/>
    <property type="match status" value="1"/>
</dbReference>
<dbReference type="KEGG" id="bpro:PMF13cell1_03313"/>
<reference evidence="2 3" key="1">
    <citation type="submission" date="2019-01" db="EMBL/GenBank/DDBJ databases">
        <title>PMF-metabolizing Aryl O-demethylase.</title>
        <authorList>
            <person name="Kim M."/>
        </authorList>
    </citation>
    <scope>NUCLEOTIDE SEQUENCE [LARGE SCALE GENOMIC DNA]</scope>
    <source>
        <strain evidence="2 3">PMF1</strain>
    </source>
</reference>
<feature type="domain" description="Beta-mannosidase Ig-fold" evidence="1">
    <location>
        <begin position="89"/>
        <end position="146"/>
    </location>
</feature>
<proteinExistence type="predicted"/>
<dbReference type="Gene3D" id="2.60.40.10">
    <property type="entry name" value="Immunoglobulins"/>
    <property type="match status" value="1"/>
</dbReference>
<evidence type="ECO:0000313" key="2">
    <source>
        <dbReference type="EMBL" id="QBE97750.1"/>
    </source>
</evidence>
<organism evidence="2 3">
    <name type="scientific">Blautia producta</name>
    <dbReference type="NCBI Taxonomy" id="33035"/>
    <lineage>
        <taxon>Bacteria</taxon>
        <taxon>Bacillati</taxon>
        <taxon>Bacillota</taxon>
        <taxon>Clostridia</taxon>
        <taxon>Lachnospirales</taxon>
        <taxon>Lachnospiraceae</taxon>
        <taxon>Blautia</taxon>
    </lineage>
</organism>
<accession>A0A4P6M266</accession>